<evidence type="ECO:0000256" key="8">
    <source>
        <dbReference type="ARBA" id="ARBA00037980"/>
    </source>
</evidence>
<dbReference type="EC" id="2.7.7.4" evidence="2"/>
<dbReference type="GO" id="GO:0000103">
    <property type="term" value="P:sulfate assimilation"/>
    <property type="evidence" value="ECO:0007669"/>
    <property type="project" value="InterPro"/>
</dbReference>
<dbReference type="InterPro" id="IPR024951">
    <property type="entry name" value="Sulfurylase_cat_dom"/>
</dbReference>
<dbReference type="GO" id="GO:0005524">
    <property type="term" value="F:ATP binding"/>
    <property type="evidence" value="ECO:0007669"/>
    <property type="project" value="UniProtKB-KW"/>
</dbReference>
<dbReference type="CDD" id="cd00517">
    <property type="entry name" value="ATPS"/>
    <property type="match status" value="1"/>
</dbReference>
<dbReference type="EMBL" id="KF927024">
    <property type="protein sequence ID" value="AIW47216.1"/>
    <property type="molecule type" value="mRNA"/>
</dbReference>
<feature type="region of interest" description="Disordered" evidence="10">
    <location>
        <begin position="1"/>
        <end position="44"/>
    </location>
</feature>
<feature type="domain" description="ATP-sulfurylase PUA-like" evidence="12">
    <location>
        <begin position="42"/>
        <end position="198"/>
    </location>
</feature>
<feature type="compositionally biased region" description="Low complexity" evidence="10">
    <location>
        <begin position="14"/>
        <end position="30"/>
    </location>
</feature>
<comment type="similarity">
    <text evidence="8">Belongs to the sulfate adenylyltransferase family.</text>
</comment>
<dbReference type="NCBIfam" id="TIGR00339">
    <property type="entry name" value="sopT"/>
    <property type="match status" value="1"/>
</dbReference>
<keyword evidence="3 13" id="KW-0808">Transferase</keyword>
<evidence type="ECO:0000256" key="2">
    <source>
        <dbReference type="ARBA" id="ARBA00012391"/>
    </source>
</evidence>
<evidence type="ECO:0000313" key="13">
    <source>
        <dbReference type="EMBL" id="AIW47216.1"/>
    </source>
</evidence>
<keyword evidence="6" id="KW-0067">ATP-binding</keyword>
<dbReference type="SUPFAM" id="SSF52374">
    <property type="entry name" value="Nucleotidylyl transferase"/>
    <property type="match status" value="1"/>
</dbReference>
<name>A0A0B4R376_MASBA</name>
<dbReference type="GO" id="GO:0004781">
    <property type="term" value="F:sulfate adenylyltransferase (ATP) activity"/>
    <property type="evidence" value="ECO:0007669"/>
    <property type="project" value="UniProtKB-EC"/>
</dbReference>
<comment type="pathway">
    <text evidence="1">Sulfur metabolism; hydrogen sulfide biosynthesis; sulfite from sulfate: step 1/3.</text>
</comment>
<evidence type="ECO:0000256" key="3">
    <source>
        <dbReference type="ARBA" id="ARBA00022679"/>
    </source>
</evidence>
<keyword evidence="5" id="KW-0547">Nucleotide-binding</keyword>
<keyword evidence="4 13" id="KW-0548">Nucleotidyltransferase</keyword>
<dbReference type="InterPro" id="IPR002650">
    <property type="entry name" value="Sulphate_adenylyltransferase"/>
</dbReference>
<dbReference type="NCBIfam" id="NF003166">
    <property type="entry name" value="PRK04149.1"/>
    <property type="match status" value="1"/>
</dbReference>
<evidence type="ECO:0000256" key="4">
    <source>
        <dbReference type="ARBA" id="ARBA00022695"/>
    </source>
</evidence>
<feature type="domain" description="Sulphate adenylyltransferase catalytic" evidence="11">
    <location>
        <begin position="209"/>
        <end position="424"/>
    </location>
</feature>
<dbReference type="VEuPathDB" id="AmoebaDB:MBAL_013768"/>
<evidence type="ECO:0000256" key="7">
    <source>
        <dbReference type="ARBA" id="ARBA00031812"/>
    </source>
</evidence>
<dbReference type="Gene3D" id="3.40.50.620">
    <property type="entry name" value="HUPs"/>
    <property type="match status" value="1"/>
</dbReference>
<accession>A0A0B4R376</accession>
<dbReference type="InterPro" id="IPR014729">
    <property type="entry name" value="Rossmann-like_a/b/a_fold"/>
</dbReference>
<protein>
    <recommendedName>
        <fullName evidence="2">sulfate adenylyltransferase</fullName>
        <ecNumber evidence="2">2.7.7.4</ecNumber>
    </recommendedName>
    <alternativeName>
        <fullName evidence="9">ATP-sulfurylase</fullName>
    </alternativeName>
    <alternativeName>
        <fullName evidence="7">Sulfate adenylate transferase</fullName>
    </alternativeName>
</protein>
<dbReference type="InterPro" id="IPR015947">
    <property type="entry name" value="PUA-like_sf"/>
</dbReference>
<dbReference type="Gene3D" id="3.10.400.10">
    <property type="entry name" value="Sulfate adenylyltransferase"/>
    <property type="match status" value="1"/>
</dbReference>
<evidence type="ECO:0000256" key="6">
    <source>
        <dbReference type="ARBA" id="ARBA00022840"/>
    </source>
</evidence>
<dbReference type="InterPro" id="IPR025980">
    <property type="entry name" value="ATP-Sase_PUA-like_dom"/>
</dbReference>
<dbReference type="VEuPathDB" id="AmoebaDB:MBAL_013769"/>
<evidence type="ECO:0000259" key="11">
    <source>
        <dbReference type="Pfam" id="PF01747"/>
    </source>
</evidence>
<reference evidence="13" key="1">
    <citation type="journal article" date="2015" name="Mol. Biol. Evol.">
        <title>Lateral gene transfer and gene duplication played a key role in the evolution of Mastigamoeba balamuthi hydrogenosomes.</title>
        <authorList>
            <person name="Nyvltova E."/>
            <person name="Stairs C.W."/>
            <person name="Hrdy I."/>
            <person name="Ridl J."/>
            <person name="Mach J."/>
            <person name="Paces J."/>
            <person name="Roger A.J."/>
            <person name="Tachezy J."/>
        </authorList>
    </citation>
    <scope>NUCLEOTIDE SEQUENCE</scope>
    <source>
        <strain evidence="13">ATCC 30984</strain>
    </source>
</reference>
<dbReference type="SUPFAM" id="SSF88697">
    <property type="entry name" value="PUA domain-like"/>
    <property type="match status" value="1"/>
</dbReference>
<evidence type="ECO:0000256" key="10">
    <source>
        <dbReference type="SAM" id="MobiDB-lite"/>
    </source>
</evidence>
<sequence>MSLRASSRVPVPRAPLSLSAASPSRSLMRATPSRTGHDGLIPAHGGRGLTKALVDPDEVADAARWASSLRRVPITSRENGDLVMMGIGGFSPLTRFMGKEDWQSVCEKMLMADGTFWPVPITLSADSAPARRGEQIALEHRGEVVGVVEAEDCWEMGAAQRALECENVFRTTDPEHPGVRAVLNQRRFNIGGSVRVLSEGEFPTRYAGIYMRPEESRRKFAERGWRTIAALQLRNPMHRSHEYLAKIAIEVCDGVFIHSLVGNLKPGDIPADVRVRCIDALVKNYFPPENVMQGGYPLDMRYAGPREALLHALFRQNYGCTHMIVGRDHAGVGNYYGIFDSQYIFDNIPTPEDPAKRLLCQPLKIDWTFYCKKCDGPASLRTCPHTKFDRVVVSGTMVRKMLSDGMELPDHFGRPEVIDILREYYKGLTNKVEIKLGHAATMN</sequence>
<evidence type="ECO:0000256" key="9">
    <source>
        <dbReference type="ARBA" id="ARBA00041598"/>
    </source>
</evidence>
<proteinExistence type="evidence at transcript level"/>
<dbReference type="Pfam" id="PF01747">
    <property type="entry name" value="ATP-sulfurylase"/>
    <property type="match status" value="1"/>
</dbReference>
<evidence type="ECO:0000259" key="12">
    <source>
        <dbReference type="Pfam" id="PF14306"/>
    </source>
</evidence>
<dbReference type="Pfam" id="PF14306">
    <property type="entry name" value="PUA_2"/>
    <property type="match status" value="1"/>
</dbReference>
<dbReference type="PANTHER" id="PTHR43509:SF1">
    <property type="entry name" value="SULFATE ADENYLYLTRANSFERASE"/>
    <property type="match status" value="1"/>
</dbReference>
<evidence type="ECO:0000256" key="5">
    <source>
        <dbReference type="ARBA" id="ARBA00022741"/>
    </source>
</evidence>
<evidence type="ECO:0000256" key="1">
    <source>
        <dbReference type="ARBA" id="ARBA00005048"/>
    </source>
</evidence>
<dbReference type="AlphaFoldDB" id="A0A0B4R376"/>
<organism evidence="13">
    <name type="scientific">Mastigamoeba balamuthi</name>
    <name type="common">Phreatamoeba balamuthi</name>
    <dbReference type="NCBI Taxonomy" id="108607"/>
    <lineage>
        <taxon>Eukaryota</taxon>
        <taxon>Amoebozoa</taxon>
        <taxon>Evosea</taxon>
        <taxon>Archamoebae</taxon>
        <taxon>Mastigamoebida</taxon>
        <taxon>Mastigamoebidae</taxon>
        <taxon>Mastigamoeba</taxon>
    </lineage>
</organism>
<dbReference type="PANTHER" id="PTHR43509">
    <property type="match status" value="1"/>
</dbReference>